<keyword evidence="6" id="KW-1003">Cell membrane</keyword>
<feature type="transmembrane region" description="Helical" evidence="6">
    <location>
        <begin position="162"/>
        <end position="184"/>
    </location>
</feature>
<evidence type="ECO:0000256" key="5">
    <source>
        <dbReference type="ARBA" id="ARBA00023136"/>
    </source>
</evidence>
<protein>
    <recommendedName>
        <fullName evidence="6">Probable membrane transporter protein</fullName>
    </recommendedName>
</protein>
<comment type="caution">
    <text evidence="7">The sequence shown here is derived from an EMBL/GenBank/DDBJ whole genome shotgun (WGS) entry which is preliminary data.</text>
</comment>
<proteinExistence type="inferred from homology"/>
<evidence type="ECO:0000256" key="6">
    <source>
        <dbReference type="RuleBase" id="RU363041"/>
    </source>
</evidence>
<dbReference type="PANTHER" id="PTHR43701:SF5">
    <property type="entry name" value="MEMBRANE TRANSPORTER PROTEIN-RELATED"/>
    <property type="match status" value="1"/>
</dbReference>
<dbReference type="Pfam" id="PF01925">
    <property type="entry name" value="TauE"/>
    <property type="match status" value="1"/>
</dbReference>
<keyword evidence="5 6" id="KW-0472">Membrane</keyword>
<dbReference type="GO" id="GO:0005886">
    <property type="term" value="C:plasma membrane"/>
    <property type="evidence" value="ECO:0007669"/>
    <property type="project" value="UniProtKB-SubCell"/>
</dbReference>
<dbReference type="RefSeq" id="WP_106500446.1">
    <property type="nucleotide sequence ID" value="NZ_PXVC01000051.1"/>
</dbReference>
<evidence type="ECO:0000313" key="7">
    <source>
        <dbReference type="EMBL" id="PSI01069.1"/>
    </source>
</evidence>
<dbReference type="Proteomes" id="UP000240206">
    <property type="component" value="Unassembled WGS sequence"/>
</dbReference>
<organism evidence="7 8">
    <name type="scientific">Synechococcus lacustris str. Tous</name>
    <dbReference type="NCBI Taxonomy" id="1910958"/>
    <lineage>
        <taxon>Bacteria</taxon>
        <taxon>Bacillati</taxon>
        <taxon>Cyanobacteriota</taxon>
        <taxon>Cyanophyceae</taxon>
        <taxon>Synechococcales</taxon>
        <taxon>Synechococcaceae</taxon>
        <taxon>Synechococcus</taxon>
    </lineage>
</organism>
<dbReference type="EMBL" id="PXVC01000051">
    <property type="protein sequence ID" value="PSI01069.1"/>
    <property type="molecule type" value="Genomic_DNA"/>
</dbReference>
<comment type="subcellular location">
    <subcellularLocation>
        <location evidence="6">Cell membrane</location>
        <topology evidence="6">Multi-pass membrane protein</topology>
    </subcellularLocation>
    <subcellularLocation>
        <location evidence="1">Membrane</location>
        <topology evidence="1">Multi-pass membrane protein</topology>
    </subcellularLocation>
</comment>
<dbReference type="InterPro" id="IPR002781">
    <property type="entry name" value="TM_pro_TauE-like"/>
</dbReference>
<comment type="similarity">
    <text evidence="2 6">Belongs to the 4-toluene sulfonate uptake permease (TSUP) (TC 2.A.102) family.</text>
</comment>
<keyword evidence="4 6" id="KW-1133">Transmembrane helix</keyword>
<evidence type="ECO:0000256" key="3">
    <source>
        <dbReference type="ARBA" id="ARBA00022692"/>
    </source>
</evidence>
<feature type="transmembrane region" description="Helical" evidence="6">
    <location>
        <begin position="38"/>
        <end position="58"/>
    </location>
</feature>
<feature type="transmembrane region" description="Helical" evidence="6">
    <location>
        <begin position="70"/>
        <end position="86"/>
    </location>
</feature>
<evidence type="ECO:0000256" key="2">
    <source>
        <dbReference type="ARBA" id="ARBA00009142"/>
    </source>
</evidence>
<evidence type="ECO:0000256" key="1">
    <source>
        <dbReference type="ARBA" id="ARBA00004141"/>
    </source>
</evidence>
<accession>A0A2P7ED56</accession>
<feature type="transmembrane region" description="Helical" evidence="6">
    <location>
        <begin position="224"/>
        <end position="246"/>
    </location>
</feature>
<dbReference type="PANTHER" id="PTHR43701">
    <property type="entry name" value="MEMBRANE TRANSPORTER PROTEIN MJ0441-RELATED"/>
    <property type="match status" value="1"/>
</dbReference>
<keyword evidence="3 6" id="KW-0812">Transmembrane</keyword>
<sequence>MAVAFALAIIAFLYASVGHGGATGYIAIFALANYSATLIKPLALILNIAVASVGCWNFLRAGHFPEPKFAALYGLSIPAAFIGGSLNLPGLWFEKIVGVILLLSGLCLVEKPKDPINLQHVQVPLLFLAGGLLGLLAGFTGTGGGIFLTPLLLFTRWCNTRGAAAVSVLFVLLNSLAGFAGLLLSKPTAAAELLRGPMLLWLPVVFISGAIGSRLGSSYLPVKWIRYALALVLAIAGCKLLGIHWYS</sequence>
<feature type="transmembrane region" description="Helical" evidence="6">
    <location>
        <begin position="196"/>
        <end position="212"/>
    </location>
</feature>
<evidence type="ECO:0000256" key="4">
    <source>
        <dbReference type="ARBA" id="ARBA00022989"/>
    </source>
</evidence>
<dbReference type="InterPro" id="IPR051598">
    <property type="entry name" value="TSUP/Inactive_protease-like"/>
</dbReference>
<keyword evidence="8" id="KW-1185">Reference proteome</keyword>
<reference evidence="8" key="1">
    <citation type="submission" date="2018-03" db="EMBL/GenBank/DDBJ databases">
        <title>Ecological and genomic features of two cosmopolitan and abundant freshwater picocyanobacteria.</title>
        <authorList>
            <person name="Cabello-Yeves P.J."/>
            <person name="Picazo A."/>
            <person name="Camacho A."/>
            <person name="Callieri C."/>
            <person name="Rosselli R."/>
            <person name="Roda-Garcia J."/>
            <person name="Coutinho F.H."/>
            <person name="Rodriguez-Valera F."/>
        </authorList>
    </citation>
    <scope>NUCLEOTIDE SEQUENCE [LARGE SCALE GENOMIC DNA]</scope>
    <source>
        <strain evidence="8">Tous</strain>
    </source>
</reference>
<gene>
    <name evidence="7" type="ORF">C7K08_09760</name>
</gene>
<evidence type="ECO:0000313" key="8">
    <source>
        <dbReference type="Proteomes" id="UP000240206"/>
    </source>
</evidence>
<name>A0A2P7ED56_9SYNE</name>
<dbReference type="AlphaFoldDB" id="A0A2P7ED56"/>